<evidence type="ECO:0000256" key="1">
    <source>
        <dbReference type="ARBA" id="ARBA00004141"/>
    </source>
</evidence>
<gene>
    <name evidence="6" type="ORF">GFH32_06255</name>
</gene>
<dbReference type="PANTHER" id="PTHR23501:SF5">
    <property type="entry name" value="TRANSPORT PROTEIN"/>
    <property type="match status" value="1"/>
</dbReference>
<keyword evidence="3 5" id="KW-1133">Transmembrane helix</keyword>
<name>A0A5Q0QEI0_9SPHI</name>
<accession>A0A5Q0QEI0</accession>
<feature type="transmembrane region" description="Helical" evidence="5">
    <location>
        <begin position="321"/>
        <end position="341"/>
    </location>
</feature>
<feature type="transmembrane region" description="Helical" evidence="5">
    <location>
        <begin position="242"/>
        <end position="261"/>
    </location>
</feature>
<dbReference type="Proteomes" id="UP000326921">
    <property type="component" value="Chromosome"/>
</dbReference>
<evidence type="ECO:0000313" key="7">
    <source>
        <dbReference type="Proteomes" id="UP000326921"/>
    </source>
</evidence>
<feature type="transmembrane region" description="Helical" evidence="5">
    <location>
        <begin position="210"/>
        <end position="236"/>
    </location>
</feature>
<evidence type="ECO:0000256" key="3">
    <source>
        <dbReference type="ARBA" id="ARBA00022989"/>
    </source>
</evidence>
<dbReference type="AlphaFoldDB" id="A0A5Q0QEI0"/>
<feature type="transmembrane region" description="Helical" evidence="5">
    <location>
        <begin position="59"/>
        <end position="78"/>
    </location>
</feature>
<feature type="transmembrane region" description="Helical" evidence="5">
    <location>
        <begin position="24"/>
        <end position="44"/>
    </location>
</feature>
<feature type="transmembrane region" description="Helical" evidence="5">
    <location>
        <begin position="148"/>
        <end position="173"/>
    </location>
</feature>
<keyword evidence="7" id="KW-1185">Reference proteome</keyword>
<dbReference type="GO" id="GO:0022857">
    <property type="term" value="F:transmembrane transporter activity"/>
    <property type="evidence" value="ECO:0007669"/>
    <property type="project" value="TreeGrafter"/>
</dbReference>
<protein>
    <recommendedName>
        <fullName evidence="8">MFS transporter</fullName>
    </recommendedName>
</protein>
<dbReference type="GO" id="GO:0005886">
    <property type="term" value="C:plasma membrane"/>
    <property type="evidence" value="ECO:0007669"/>
    <property type="project" value="TreeGrafter"/>
</dbReference>
<dbReference type="EMBL" id="CP045652">
    <property type="protein sequence ID" value="QGA25942.1"/>
    <property type="molecule type" value="Genomic_DNA"/>
</dbReference>
<feature type="transmembrane region" description="Helical" evidence="5">
    <location>
        <begin position="480"/>
        <end position="498"/>
    </location>
</feature>
<evidence type="ECO:0000313" key="6">
    <source>
        <dbReference type="EMBL" id="QGA25942.1"/>
    </source>
</evidence>
<dbReference type="SUPFAM" id="SSF103473">
    <property type="entry name" value="MFS general substrate transporter"/>
    <property type="match status" value="1"/>
</dbReference>
<comment type="subcellular location">
    <subcellularLocation>
        <location evidence="1">Membrane</location>
        <topology evidence="1">Multi-pass membrane protein</topology>
    </subcellularLocation>
</comment>
<evidence type="ECO:0000256" key="4">
    <source>
        <dbReference type="ARBA" id="ARBA00023136"/>
    </source>
</evidence>
<keyword evidence="4 5" id="KW-0472">Membrane</keyword>
<dbReference type="InterPro" id="IPR036259">
    <property type="entry name" value="MFS_trans_sf"/>
</dbReference>
<evidence type="ECO:0000256" key="2">
    <source>
        <dbReference type="ARBA" id="ARBA00022692"/>
    </source>
</evidence>
<reference evidence="6 7" key="1">
    <citation type="submission" date="2019-10" db="EMBL/GenBank/DDBJ databases">
        <authorList>
            <person name="Dong K."/>
        </authorList>
    </citation>
    <scope>NUCLEOTIDE SEQUENCE [LARGE SCALE GENOMIC DNA]</scope>
    <source>
        <strain evidence="7">dk4302</strain>
    </source>
</reference>
<organism evidence="6 7">
    <name type="scientific">Sphingobacterium zhuxiongii</name>
    <dbReference type="NCBI Taxonomy" id="2662364"/>
    <lineage>
        <taxon>Bacteria</taxon>
        <taxon>Pseudomonadati</taxon>
        <taxon>Bacteroidota</taxon>
        <taxon>Sphingobacteriia</taxon>
        <taxon>Sphingobacteriales</taxon>
        <taxon>Sphingobacteriaceae</taxon>
        <taxon>Sphingobacterium</taxon>
    </lineage>
</organism>
<dbReference type="PANTHER" id="PTHR23501">
    <property type="entry name" value="MAJOR FACILITATOR SUPERFAMILY"/>
    <property type="match status" value="1"/>
</dbReference>
<dbReference type="RefSeq" id="WP_153510307.1">
    <property type="nucleotide sequence ID" value="NZ_CP045652.1"/>
</dbReference>
<feature type="transmembrane region" description="Helical" evidence="5">
    <location>
        <begin position="380"/>
        <end position="399"/>
    </location>
</feature>
<sequence length="517" mass="58854">MHHPGGPFSIPAIKNYVPEPLKPWLIILFAILFQFAGGGVYLATLTEMKSGRSLLQEDILMAGYAGLIGTALTFTIMLRLKLRFLSKHILMICSSVLILCNIICLYTNNVMLLIAVCFIAGIFRMWATFECNSTIQLWITPKRDLSIFFCYVYLLVQGSILLSGSAFTYVALLSTWENVHLYVIACLLLLIIIVWVTFNSNRFMKPFPLFGIDWLGMLMWGLAMLCINFVCIYGAHYDWFDAWQIQFASLLAIVLIGLNLVRASFIRHPFIPLQTFKYRIVILTFVVYLLVDFLISPAHLLEEIYFHQILNYDHHQLIKNNVIGLIGIVLGVLFSHQYFALRKNSYKSTFMIGLLAIISYLALMYFWIDQNTNQQLLQFAILLRNFGYVIIAIVLLSSLTKVPFPHFFQSLTVQAVVSAACGSAIVGAVLHHLFDHSTTRNYQVISAGIDNLEKEKLMQSASSILESIQNQVLLRSFKELYGWILLLAIGIFIFLIFYRYPYITAKGFGIKSLGKRG</sequence>
<feature type="transmembrane region" description="Helical" evidence="5">
    <location>
        <begin position="411"/>
        <end position="434"/>
    </location>
</feature>
<feature type="transmembrane region" description="Helical" evidence="5">
    <location>
        <begin position="110"/>
        <end position="127"/>
    </location>
</feature>
<feature type="transmembrane region" description="Helical" evidence="5">
    <location>
        <begin position="281"/>
        <end position="301"/>
    </location>
</feature>
<feature type="transmembrane region" description="Helical" evidence="5">
    <location>
        <begin position="85"/>
        <end position="104"/>
    </location>
</feature>
<keyword evidence="2 5" id="KW-0812">Transmembrane</keyword>
<dbReference type="KEGG" id="sphe:GFH32_06255"/>
<feature type="transmembrane region" description="Helical" evidence="5">
    <location>
        <begin position="179"/>
        <end position="198"/>
    </location>
</feature>
<proteinExistence type="predicted"/>
<evidence type="ECO:0000256" key="5">
    <source>
        <dbReference type="SAM" id="Phobius"/>
    </source>
</evidence>
<feature type="transmembrane region" description="Helical" evidence="5">
    <location>
        <begin position="348"/>
        <end position="368"/>
    </location>
</feature>
<evidence type="ECO:0008006" key="8">
    <source>
        <dbReference type="Google" id="ProtNLM"/>
    </source>
</evidence>